<evidence type="ECO:0000256" key="1">
    <source>
        <dbReference type="SAM" id="MobiDB-lite"/>
    </source>
</evidence>
<proteinExistence type="predicted"/>
<feature type="region of interest" description="Disordered" evidence="1">
    <location>
        <begin position="241"/>
        <end position="261"/>
    </location>
</feature>
<dbReference type="Proteomes" id="UP000298681">
    <property type="component" value="Unassembled WGS sequence"/>
</dbReference>
<sequence>MGRDGNMDTKVAGPPRVFDDLRRGMSTRLAPLLPAAIASARREYDNLMLDDPPPGLLEDRSDLLLLTRQSTSYERRWQERFLQGTQGWPHTEGPGAQGDAFALVSDDELQAQLIGEPVIGALERRHADILDTIDRRLYSLAARLGSQSRPGNPFGPRALVQAYLRAVTVHDCNSRVRGALLRHYERQAGERLGELYTWLNGELADAGYAMASGSEEAMLLGAVGTGAGRDTVWSQGNALAPQASTWRPQAGQPPAPRRTPADAVRGNLLRERVRRARFADGMREMRPEELLALLSLLQAEADALHAVRGQPSIGRVLRGCLAQVGERIGIQHGTAVPAQFQDDTIELVGRLFDELASRHALAPAALDRLARLTLPFLRLALEDPYLFDESPVHPALQVLARLVECWDANPTELPVEQELHQLADHVAQAVIDDYNGNNELFVQLQRRMEQAIEPLQRRAELAEKRVWQAIQGRERLAAARRDADMRLRALLARGPLLPSVGEFLAESWRQLLVQTWLRDGADSSRYRDAVALGEAMQRLDADARSGGGRAVADALIALEPSLRDCCAACGLDDDAATRLLAGLVTELAQPDAPRATQAMTPLAPEGDGADVVAPDTSPDADALDIGQRLVEQRPGATPRMLRLAWRSPISGAHLLVNPQGARERVCTGAELADAIARGELLPRPSPGPVAAALRRLEQGTP</sequence>
<reference evidence="2 3" key="1">
    <citation type="submission" date="2019-01" db="EMBL/GenBank/DDBJ databases">
        <authorList>
            <person name="Zhang S."/>
        </authorList>
    </citation>
    <scope>NUCLEOTIDE SEQUENCE [LARGE SCALE GENOMIC DNA]</scope>
    <source>
        <strain evidence="2 3">1626</strain>
    </source>
</reference>
<accession>A0A4Z1RKI8</accession>
<dbReference type="AlphaFoldDB" id="A0A4Z1RKI8"/>
<comment type="caution">
    <text evidence="2">The sequence shown here is derived from an EMBL/GenBank/DDBJ whole genome shotgun (WGS) entry which is preliminary data.</text>
</comment>
<gene>
    <name evidence="2" type="ORF">E4582_07690</name>
</gene>
<dbReference type="EMBL" id="SPUH01000001">
    <property type="protein sequence ID" value="TKS54649.1"/>
    <property type="molecule type" value="Genomic_DNA"/>
</dbReference>
<dbReference type="InterPro" id="IPR012434">
    <property type="entry name" value="DUF1631"/>
</dbReference>
<protein>
    <submittedName>
        <fullName evidence="2">DUF1631 domain-containing protein</fullName>
    </submittedName>
</protein>
<evidence type="ECO:0000313" key="3">
    <source>
        <dbReference type="Proteomes" id="UP000298681"/>
    </source>
</evidence>
<evidence type="ECO:0000313" key="2">
    <source>
        <dbReference type="EMBL" id="TKS54649.1"/>
    </source>
</evidence>
<name>A0A4Z1RKI8_9GAMM</name>
<keyword evidence="3" id="KW-1185">Reference proteome</keyword>
<dbReference type="Pfam" id="PF07793">
    <property type="entry name" value="DUF1631"/>
    <property type="match status" value="1"/>
</dbReference>
<organism evidence="2 3">
    <name type="scientific">Luteimonas yindakuii</name>
    <dbReference type="NCBI Taxonomy" id="2565782"/>
    <lineage>
        <taxon>Bacteria</taxon>
        <taxon>Pseudomonadati</taxon>
        <taxon>Pseudomonadota</taxon>
        <taxon>Gammaproteobacteria</taxon>
        <taxon>Lysobacterales</taxon>
        <taxon>Lysobacteraceae</taxon>
        <taxon>Luteimonas</taxon>
    </lineage>
</organism>